<evidence type="ECO:0000313" key="2">
    <source>
        <dbReference type="Proteomes" id="UP000636800"/>
    </source>
</evidence>
<dbReference type="AlphaFoldDB" id="A0A835PEX6"/>
<organism evidence="1 2">
    <name type="scientific">Vanilla planifolia</name>
    <name type="common">Vanilla</name>
    <dbReference type="NCBI Taxonomy" id="51239"/>
    <lineage>
        <taxon>Eukaryota</taxon>
        <taxon>Viridiplantae</taxon>
        <taxon>Streptophyta</taxon>
        <taxon>Embryophyta</taxon>
        <taxon>Tracheophyta</taxon>
        <taxon>Spermatophyta</taxon>
        <taxon>Magnoliopsida</taxon>
        <taxon>Liliopsida</taxon>
        <taxon>Asparagales</taxon>
        <taxon>Orchidaceae</taxon>
        <taxon>Vanilloideae</taxon>
        <taxon>Vanilleae</taxon>
        <taxon>Vanilla</taxon>
    </lineage>
</organism>
<dbReference type="OrthoDB" id="70398at2759"/>
<keyword evidence="2" id="KW-1185">Reference proteome</keyword>
<dbReference type="EMBL" id="JADCNL010000043">
    <property type="protein sequence ID" value="KAG0451819.1"/>
    <property type="molecule type" value="Genomic_DNA"/>
</dbReference>
<evidence type="ECO:0000313" key="1">
    <source>
        <dbReference type="EMBL" id="KAG0451819.1"/>
    </source>
</evidence>
<name>A0A835PEX6_VANPL</name>
<sequence length="64" mass="7204">MGPGPFNICSIASWACSVPEEQEQRWEIQGWISEAQVEVAVEGFWERSKDGSLTKDNEGMVEDE</sequence>
<protein>
    <submittedName>
        <fullName evidence="1">Uncharacterized protein</fullName>
    </submittedName>
</protein>
<comment type="caution">
    <text evidence="1">The sequence shown here is derived from an EMBL/GenBank/DDBJ whole genome shotgun (WGS) entry which is preliminary data.</text>
</comment>
<gene>
    <name evidence="1" type="ORF">HPP92_026272</name>
</gene>
<dbReference type="Proteomes" id="UP000636800">
    <property type="component" value="Unassembled WGS sequence"/>
</dbReference>
<proteinExistence type="predicted"/>
<reference evidence="1 2" key="1">
    <citation type="journal article" date="2020" name="Nat. Food">
        <title>A phased Vanilla planifolia genome enables genetic improvement of flavour and production.</title>
        <authorList>
            <person name="Hasing T."/>
            <person name="Tang H."/>
            <person name="Brym M."/>
            <person name="Khazi F."/>
            <person name="Huang T."/>
            <person name="Chambers A.H."/>
        </authorList>
    </citation>
    <scope>NUCLEOTIDE SEQUENCE [LARGE SCALE GENOMIC DNA]</scope>
    <source>
        <tissue evidence="1">Leaf</tissue>
    </source>
</reference>
<accession>A0A835PEX6</accession>